<feature type="transmembrane region" description="Helical" evidence="1">
    <location>
        <begin position="57"/>
        <end position="87"/>
    </location>
</feature>
<evidence type="ECO:0000313" key="3">
    <source>
        <dbReference type="WBParaSite" id="PgB04_g084_t02"/>
    </source>
</evidence>
<sequence>MTEVTLLLDWRANCSEPFMEYVKCFLTTTAGSASAFCNGMIVFTITNQKIRCSKELLIVVALAFTDFVEAFATFIGGVHCFVGHAFFELQLSSIQCMMLPQYWMWRWSDFATAFMMFSVNADRLFFLVTPITYTALTVKY</sequence>
<reference evidence="3" key="1">
    <citation type="submission" date="2022-11" db="UniProtKB">
        <authorList>
            <consortium name="WormBaseParasite"/>
        </authorList>
    </citation>
    <scope>IDENTIFICATION</scope>
</reference>
<evidence type="ECO:0000313" key="2">
    <source>
        <dbReference type="Proteomes" id="UP000887569"/>
    </source>
</evidence>
<keyword evidence="1" id="KW-0472">Membrane</keyword>
<protein>
    <submittedName>
        <fullName evidence="3">G-protein coupled receptors family 1 profile domain-containing protein</fullName>
    </submittedName>
</protein>
<organism evidence="2 3">
    <name type="scientific">Parascaris univalens</name>
    <name type="common">Nematode worm</name>
    <dbReference type="NCBI Taxonomy" id="6257"/>
    <lineage>
        <taxon>Eukaryota</taxon>
        <taxon>Metazoa</taxon>
        <taxon>Ecdysozoa</taxon>
        <taxon>Nematoda</taxon>
        <taxon>Chromadorea</taxon>
        <taxon>Rhabditida</taxon>
        <taxon>Spirurina</taxon>
        <taxon>Ascaridomorpha</taxon>
        <taxon>Ascaridoidea</taxon>
        <taxon>Ascarididae</taxon>
        <taxon>Parascaris</taxon>
    </lineage>
</organism>
<feature type="transmembrane region" description="Helical" evidence="1">
    <location>
        <begin position="107"/>
        <end position="136"/>
    </location>
</feature>
<feature type="transmembrane region" description="Helical" evidence="1">
    <location>
        <begin position="25"/>
        <end position="45"/>
    </location>
</feature>
<evidence type="ECO:0000256" key="1">
    <source>
        <dbReference type="SAM" id="Phobius"/>
    </source>
</evidence>
<keyword evidence="1" id="KW-1133">Transmembrane helix</keyword>
<dbReference type="Proteomes" id="UP000887569">
    <property type="component" value="Unplaced"/>
</dbReference>
<dbReference type="WBParaSite" id="PgB04_g084_t02">
    <property type="protein sequence ID" value="PgB04_g084_t02"/>
    <property type="gene ID" value="PgB04_g084"/>
</dbReference>
<proteinExistence type="predicted"/>
<keyword evidence="1" id="KW-0812">Transmembrane</keyword>
<dbReference type="AlphaFoldDB" id="A0A914ZKC1"/>
<accession>A0A914ZKC1</accession>
<name>A0A914ZKC1_PARUN</name>
<keyword evidence="2" id="KW-1185">Reference proteome</keyword>